<dbReference type="EMBL" id="AJGV01000065">
    <property type="protein sequence ID" value="EJJ07303.1"/>
    <property type="molecule type" value="Genomic_DNA"/>
</dbReference>
<proteinExistence type="predicted"/>
<dbReference type="PATRIC" id="fig|1160718.3.peg.1926"/>
<accession>J2K3D7</accession>
<dbReference type="HOGENOM" id="CLU_1834004_0_0_11"/>
<dbReference type="AlphaFoldDB" id="J2K3D7"/>
<sequence length="140" mass="14001">MAVGGGWKRLSGRGLDAARVEPVDVGRFGAVFLADEPDEDVVFFGVGFLGPGLAEPPEGGLAGLVGDFFAGDGRLAAGRGALLRGAAAAGAGAGVRRVLPQFVQAFSSGSLKVSQSAQRQLVDAATPVLPSLLRGSGVPD</sequence>
<organism evidence="1">
    <name type="scientific">Streptomyces auratus AGR0001</name>
    <dbReference type="NCBI Taxonomy" id="1160718"/>
    <lineage>
        <taxon>Bacteria</taxon>
        <taxon>Bacillati</taxon>
        <taxon>Actinomycetota</taxon>
        <taxon>Actinomycetes</taxon>
        <taxon>Kitasatosporales</taxon>
        <taxon>Streptomycetaceae</taxon>
        <taxon>Streptomyces</taxon>
    </lineage>
</organism>
<name>J2K3D7_9ACTN</name>
<protein>
    <submittedName>
        <fullName evidence="1">Uncharacterized protein</fullName>
    </submittedName>
</protein>
<reference evidence="1" key="1">
    <citation type="journal article" date="2012" name="J. Bacteriol.">
        <title>Genome Sequence of Streptomyces auratus Strain AGR0001, a Phoslactomycin-Producing Actinomycete.</title>
        <authorList>
            <person name="Han X."/>
            <person name="Li M."/>
            <person name="Ding Z."/>
            <person name="Zhao J."/>
            <person name="Ji K."/>
            <person name="Wen M."/>
            <person name="Lu T."/>
        </authorList>
    </citation>
    <scope>NUCLEOTIDE SEQUENCE [LARGE SCALE GENOMIC DNA]</scope>
    <source>
        <strain evidence="1">AGR0001</strain>
    </source>
</reference>
<evidence type="ECO:0000313" key="1">
    <source>
        <dbReference type="EMBL" id="EJJ07303.1"/>
    </source>
</evidence>
<comment type="caution">
    <text evidence="1">The sequence shown here is derived from an EMBL/GenBank/DDBJ whole genome shotgun (WGS) entry which is preliminary data.</text>
</comment>
<gene>
    <name evidence="1" type="ORF">SU9_09529</name>
</gene>